<dbReference type="GO" id="GO:0006020">
    <property type="term" value="P:inositol metabolic process"/>
    <property type="evidence" value="ECO:0007669"/>
    <property type="project" value="TreeGrafter"/>
</dbReference>
<keyword evidence="14" id="KW-1185">Reference proteome</keyword>
<accession>A0A1E5XH75</accession>
<dbReference type="AlphaFoldDB" id="A0A1E5XH75"/>
<evidence type="ECO:0000256" key="4">
    <source>
        <dbReference type="ARBA" id="ARBA00013085"/>
    </source>
</evidence>
<feature type="binding site" evidence="12">
    <location>
        <position position="96"/>
    </location>
    <ligand>
        <name>Mg(2+)</name>
        <dbReference type="ChEBI" id="CHEBI:18420"/>
        <label>1</label>
        <note>catalytic</note>
    </ligand>
</feature>
<evidence type="ECO:0000256" key="11">
    <source>
        <dbReference type="NCBIfam" id="TIGR02067"/>
    </source>
</evidence>
<dbReference type="EMBL" id="LAJE02000407">
    <property type="protein sequence ID" value="OEO27949.1"/>
    <property type="molecule type" value="Genomic_DNA"/>
</dbReference>
<dbReference type="RefSeq" id="WP_069912718.1">
    <property type="nucleotide sequence ID" value="NZ_LAJE02000407.1"/>
</dbReference>
<gene>
    <name evidence="13" type="ORF">VW23_007025</name>
</gene>
<dbReference type="NCBIfam" id="TIGR02067">
    <property type="entry name" value="his_9_HisN"/>
    <property type="match status" value="1"/>
</dbReference>
<evidence type="ECO:0000256" key="6">
    <source>
        <dbReference type="ARBA" id="ARBA00022723"/>
    </source>
</evidence>
<evidence type="ECO:0000256" key="12">
    <source>
        <dbReference type="PIRSR" id="PIRSR600760-2"/>
    </source>
</evidence>
<dbReference type="PROSITE" id="PS00629">
    <property type="entry name" value="IMP_1"/>
    <property type="match status" value="1"/>
</dbReference>
<keyword evidence="5" id="KW-0028">Amino-acid biosynthesis</keyword>
<evidence type="ECO:0000313" key="14">
    <source>
        <dbReference type="Proteomes" id="UP000095463"/>
    </source>
</evidence>
<evidence type="ECO:0000313" key="13">
    <source>
        <dbReference type="EMBL" id="OEO27949.1"/>
    </source>
</evidence>
<dbReference type="InterPro" id="IPR011809">
    <property type="entry name" value="His_9_proposed"/>
</dbReference>
<keyword evidence="6 12" id="KW-0479">Metal-binding</keyword>
<dbReference type="InterPro" id="IPR000760">
    <property type="entry name" value="Inositol_monophosphatase-like"/>
</dbReference>
<evidence type="ECO:0000256" key="2">
    <source>
        <dbReference type="ARBA" id="ARBA00004970"/>
    </source>
</evidence>
<dbReference type="UniPathway" id="UPA00031">
    <property type="reaction ID" value="UER00013"/>
</dbReference>
<dbReference type="GO" id="GO:0000105">
    <property type="term" value="P:L-histidine biosynthetic process"/>
    <property type="evidence" value="ECO:0007669"/>
    <property type="project" value="UniProtKB-UniRule"/>
</dbReference>
<comment type="pathway">
    <text evidence="2">Amino-acid biosynthesis; L-histidine biosynthesis; L-histidine from 5-phospho-alpha-D-ribose 1-diphosphate: step 8/9.</text>
</comment>
<feature type="binding site" evidence="12">
    <location>
        <position position="93"/>
    </location>
    <ligand>
        <name>Mg(2+)</name>
        <dbReference type="ChEBI" id="CHEBI:18420"/>
        <label>2</label>
    </ligand>
</feature>
<proteinExistence type="inferred from homology"/>
<dbReference type="OrthoDB" id="9785695at2"/>
<keyword evidence="8 12" id="KW-0460">Magnesium</keyword>
<dbReference type="GO" id="GO:0004401">
    <property type="term" value="F:histidinol-phosphatase activity"/>
    <property type="evidence" value="ECO:0007669"/>
    <property type="project" value="UniProtKB-UniRule"/>
</dbReference>
<evidence type="ECO:0000256" key="5">
    <source>
        <dbReference type="ARBA" id="ARBA00022605"/>
    </source>
</evidence>
<evidence type="ECO:0000256" key="1">
    <source>
        <dbReference type="ARBA" id="ARBA00001946"/>
    </source>
</evidence>
<dbReference type="EC" id="3.1.3.15" evidence="4 11"/>
<dbReference type="InterPro" id="IPR020583">
    <property type="entry name" value="Inositol_monoP_metal-BS"/>
</dbReference>
<dbReference type="PRINTS" id="PR00377">
    <property type="entry name" value="IMPHPHTASES"/>
</dbReference>
<reference evidence="13 14" key="1">
    <citation type="journal article" date="2015" name="Genome Announc.">
        <title>Genome Assemblies of Three Soil-Associated Devosia species: D. insulae, D. limi, and D. soli.</title>
        <authorList>
            <person name="Hassan Y.I."/>
            <person name="Lepp D."/>
            <person name="Zhou T."/>
        </authorList>
    </citation>
    <scope>NUCLEOTIDE SEQUENCE [LARGE SCALE GENOMIC DNA]</scope>
    <source>
        <strain evidence="13 14">DS-56</strain>
    </source>
</reference>
<evidence type="ECO:0000256" key="10">
    <source>
        <dbReference type="ARBA" id="ARBA00049158"/>
    </source>
</evidence>
<feature type="binding site" evidence="12">
    <location>
        <position position="95"/>
    </location>
    <ligand>
        <name>Mg(2+)</name>
        <dbReference type="ChEBI" id="CHEBI:18420"/>
        <label>1</label>
        <note>catalytic</note>
    </ligand>
</feature>
<dbReference type="Proteomes" id="UP000095463">
    <property type="component" value="Unassembled WGS sequence"/>
</dbReference>
<dbReference type="Pfam" id="PF00459">
    <property type="entry name" value="Inositol_P"/>
    <property type="match status" value="1"/>
</dbReference>
<keyword evidence="7" id="KW-0378">Hydrolase</keyword>
<organism evidence="13 14">
    <name type="scientific">Devosia insulae DS-56</name>
    <dbReference type="NCBI Taxonomy" id="1116389"/>
    <lineage>
        <taxon>Bacteria</taxon>
        <taxon>Pseudomonadati</taxon>
        <taxon>Pseudomonadota</taxon>
        <taxon>Alphaproteobacteria</taxon>
        <taxon>Hyphomicrobiales</taxon>
        <taxon>Devosiaceae</taxon>
        <taxon>Devosia</taxon>
    </lineage>
</organism>
<comment type="catalytic activity">
    <reaction evidence="10">
        <text>L-histidinol phosphate + H2O = L-histidinol + phosphate</text>
        <dbReference type="Rhea" id="RHEA:14465"/>
        <dbReference type="ChEBI" id="CHEBI:15377"/>
        <dbReference type="ChEBI" id="CHEBI:43474"/>
        <dbReference type="ChEBI" id="CHEBI:57699"/>
        <dbReference type="ChEBI" id="CHEBI:57980"/>
        <dbReference type="EC" id="3.1.3.15"/>
    </reaction>
</comment>
<dbReference type="PANTHER" id="PTHR20854">
    <property type="entry name" value="INOSITOL MONOPHOSPHATASE"/>
    <property type="match status" value="1"/>
</dbReference>
<dbReference type="SUPFAM" id="SSF56655">
    <property type="entry name" value="Carbohydrate phosphatase"/>
    <property type="match status" value="1"/>
</dbReference>
<dbReference type="PANTHER" id="PTHR20854:SF4">
    <property type="entry name" value="INOSITOL-1-MONOPHOSPHATASE-RELATED"/>
    <property type="match status" value="1"/>
</dbReference>
<evidence type="ECO:0000256" key="9">
    <source>
        <dbReference type="ARBA" id="ARBA00023102"/>
    </source>
</evidence>
<dbReference type="Gene3D" id="3.30.540.10">
    <property type="entry name" value="Fructose-1,6-Bisphosphatase, subunit A, domain 1"/>
    <property type="match status" value="1"/>
</dbReference>
<dbReference type="GO" id="GO:0008934">
    <property type="term" value="F:inositol monophosphate 1-phosphatase activity"/>
    <property type="evidence" value="ECO:0007669"/>
    <property type="project" value="TreeGrafter"/>
</dbReference>
<dbReference type="GO" id="GO:0007165">
    <property type="term" value="P:signal transduction"/>
    <property type="evidence" value="ECO:0007669"/>
    <property type="project" value="TreeGrafter"/>
</dbReference>
<feature type="binding site" evidence="12">
    <location>
        <position position="77"/>
    </location>
    <ligand>
        <name>Mg(2+)</name>
        <dbReference type="ChEBI" id="CHEBI:18420"/>
        <label>1</label>
        <note>catalytic</note>
    </ligand>
</feature>
<name>A0A1E5XH75_9HYPH</name>
<comment type="cofactor">
    <cofactor evidence="1 12">
        <name>Mg(2+)</name>
        <dbReference type="ChEBI" id="CHEBI:18420"/>
    </cofactor>
</comment>
<comment type="caution">
    <text evidence="13">The sequence shown here is derived from an EMBL/GenBank/DDBJ whole genome shotgun (WGS) entry which is preliminary data.</text>
</comment>
<comment type="similarity">
    <text evidence="3">Belongs to the inositol monophosphatase superfamily.</text>
</comment>
<dbReference type="CDD" id="cd01641">
    <property type="entry name" value="Bacterial_IMPase_like_1"/>
    <property type="match status" value="1"/>
</dbReference>
<evidence type="ECO:0000256" key="8">
    <source>
        <dbReference type="ARBA" id="ARBA00022842"/>
    </source>
</evidence>
<evidence type="ECO:0000256" key="7">
    <source>
        <dbReference type="ARBA" id="ARBA00022801"/>
    </source>
</evidence>
<evidence type="ECO:0000256" key="3">
    <source>
        <dbReference type="ARBA" id="ARBA00009759"/>
    </source>
</evidence>
<sequence length="268" mass="28469">MEDTSLGGLTADLVRRTLLDAAEIAAAVTLPRFRSALAVDNKEAEGFDPVTEADRQAELAIRELIGNRFPDHAIIGEEWDDKPGNSRFAWIIDPIDGTRAFITGVPVWGTLVGLTIDGKAVAGLMAQPFTGEIYLGLPGEASYHRVSDKAALRTSAVTELSKAKMTTTSPDLFEKKGVAEPWARIRSKVLTTRYGLDCYGYALMSAGHIDLVVEAGLKNVDICPLIPLIQNAGGVITTWDGGPAEQGGNCVAAATPQLHAAAMAVLRG</sequence>
<protein>
    <recommendedName>
        <fullName evidence="4 11">Histidinol-phosphatase</fullName>
        <ecNumber evidence="4 11">3.1.3.15</ecNumber>
    </recommendedName>
</protein>
<feature type="binding site" evidence="12">
    <location>
        <position position="221"/>
    </location>
    <ligand>
        <name>Mg(2+)</name>
        <dbReference type="ChEBI" id="CHEBI:18420"/>
        <label>1</label>
        <note>catalytic</note>
    </ligand>
</feature>
<dbReference type="GO" id="GO:0046872">
    <property type="term" value="F:metal ion binding"/>
    <property type="evidence" value="ECO:0007669"/>
    <property type="project" value="UniProtKB-KW"/>
</dbReference>
<keyword evidence="9" id="KW-0368">Histidine biosynthesis</keyword>
<dbReference type="Gene3D" id="3.40.190.80">
    <property type="match status" value="1"/>
</dbReference>